<gene>
    <name evidence="1" type="ORF">D2T29_12745</name>
</gene>
<dbReference type="AlphaFoldDB" id="A0A443KD59"/>
<comment type="caution">
    <text evidence="1">The sequence shown here is derived from an EMBL/GenBank/DDBJ whole genome shotgun (WGS) entry which is preliminary data.</text>
</comment>
<reference evidence="1 2" key="2">
    <citation type="submission" date="2019-01" db="EMBL/GenBank/DDBJ databases">
        <authorList>
            <person name="Li Y."/>
        </authorList>
    </citation>
    <scope>NUCLEOTIDE SEQUENCE [LARGE SCALE GENOMIC DNA]</scope>
    <source>
        <strain evidence="1 2">07D10-4-3</strain>
    </source>
</reference>
<dbReference type="RefSeq" id="WP_128232739.1">
    <property type="nucleotide sequence ID" value="NZ_SAUY01000015.1"/>
</dbReference>
<reference evidence="1 2" key="1">
    <citation type="submission" date="2019-01" db="EMBL/GenBank/DDBJ databases">
        <title>Sinorhodobacter populi sp. nov. isolated from the symptomatic bark tissue of Populus euramericana canker.</title>
        <authorList>
            <person name="Xu G."/>
        </authorList>
    </citation>
    <scope>NUCLEOTIDE SEQUENCE [LARGE SCALE GENOMIC DNA]</scope>
    <source>
        <strain evidence="1 2">07D10-4-3</strain>
    </source>
</reference>
<evidence type="ECO:0000313" key="1">
    <source>
        <dbReference type="EMBL" id="RWR30533.1"/>
    </source>
</evidence>
<evidence type="ECO:0000313" key="2">
    <source>
        <dbReference type="Proteomes" id="UP000284451"/>
    </source>
</evidence>
<accession>A0A443KD59</accession>
<sequence length="133" mass="14690">MGVKITTAAHLHGDTLEDKLADLRFGHRVINRIPLARDAYLLPEGGKYGGQVIADFARWADGTGLSAVDASEEIRTENGVYALVIRTPSFYALVDSDKIEIKAICITLKDLARAITSMDQERVDYENRVLAQK</sequence>
<dbReference type="Proteomes" id="UP000284451">
    <property type="component" value="Unassembled WGS sequence"/>
</dbReference>
<dbReference type="EMBL" id="SAUY01000015">
    <property type="protein sequence ID" value="RWR30533.1"/>
    <property type="molecule type" value="Genomic_DNA"/>
</dbReference>
<proteinExistence type="predicted"/>
<name>A0A443KD59_9RHOB</name>
<organism evidence="1 2">
    <name type="scientific">Paenirhodobacter populi</name>
    <dbReference type="NCBI Taxonomy" id="2306993"/>
    <lineage>
        <taxon>Bacteria</taxon>
        <taxon>Pseudomonadati</taxon>
        <taxon>Pseudomonadota</taxon>
        <taxon>Alphaproteobacteria</taxon>
        <taxon>Rhodobacterales</taxon>
        <taxon>Rhodobacter group</taxon>
        <taxon>Paenirhodobacter</taxon>
    </lineage>
</organism>
<protein>
    <submittedName>
        <fullName evidence="1">Uncharacterized protein</fullName>
    </submittedName>
</protein>